<name>A0A9D4RQ13_DREPO</name>
<evidence type="ECO:0000256" key="2">
    <source>
        <dbReference type="SAM" id="Coils"/>
    </source>
</evidence>
<dbReference type="SUPFAM" id="SSF57997">
    <property type="entry name" value="Tropomyosin"/>
    <property type="match status" value="1"/>
</dbReference>
<keyword evidence="1" id="KW-0479">Metal-binding</keyword>
<evidence type="ECO:0000256" key="3">
    <source>
        <dbReference type="SAM" id="MobiDB-lite"/>
    </source>
</evidence>
<feature type="non-terminal residue" evidence="5">
    <location>
        <position position="1"/>
    </location>
</feature>
<feature type="region of interest" description="Disordered" evidence="3">
    <location>
        <begin position="649"/>
        <end position="714"/>
    </location>
</feature>
<keyword evidence="1" id="KW-0862">Zinc</keyword>
<organism evidence="5 6">
    <name type="scientific">Dreissena polymorpha</name>
    <name type="common">Zebra mussel</name>
    <name type="synonym">Mytilus polymorpha</name>
    <dbReference type="NCBI Taxonomy" id="45954"/>
    <lineage>
        <taxon>Eukaryota</taxon>
        <taxon>Metazoa</taxon>
        <taxon>Spiralia</taxon>
        <taxon>Lophotrochozoa</taxon>
        <taxon>Mollusca</taxon>
        <taxon>Bivalvia</taxon>
        <taxon>Autobranchia</taxon>
        <taxon>Heteroconchia</taxon>
        <taxon>Euheterodonta</taxon>
        <taxon>Imparidentia</taxon>
        <taxon>Neoheterodontei</taxon>
        <taxon>Myida</taxon>
        <taxon>Dreissenoidea</taxon>
        <taxon>Dreissenidae</taxon>
        <taxon>Dreissena</taxon>
    </lineage>
</organism>
<evidence type="ECO:0000259" key="4">
    <source>
        <dbReference type="PROSITE" id="PS50157"/>
    </source>
</evidence>
<dbReference type="PROSITE" id="PS50157">
    <property type="entry name" value="ZINC_FINGER_C2H2_2"/>
    <property type="match status" value="1"/>
</dbReference>
<proteinExistence type="predicted"/>
<feature type="coiled-coil region" evidence="2">
    <location>
        <begin position="209"/>
        <end position="464"/>
    </location>
</feature>
<keyword evidence="2" id="KW-0175">Coiled coil</keyword>
<feature type="domain" description="C2H2-type" evidence="4">
    <location>
        <begin position="766"/>
        <end position="790"/>
    </location>
</feature>
<comment type="caution">
    <text evidence="5">The sequence shown here is derived from an EMBL/GenBank/DDBJ whole genome shotgun (WGS) entry which is preliminary data.</text>
</comment>
<dbReference type="Gene3D" id="1.10.287.1490">
    <property type="match status" value="1"/>
</dbReference>
<dbReference type="PANTHER" id="PTHR43696:SF9">
    <property type="entry name" value="COILED-COIL DOMAIN-CONTAINING PROTEIN 157"/>
    <property type="match status" value="1"/>
</dbReference>
<dbReference type="EMBL" id="JAIWYP010000001">
    <property type="protein sequence ID" value="KAH3876704.1"/>
    <property type="molecule type" value="Genomic_DNA"/>
</dbReference>
<dbReference type="Proteomes" id="UP000828390">
    <property type="component" value="Unassembled WGS sequence"/>
</dbReference>
<feature type="region of interest" description="Disordered" evidence="3">
    <location>
        <begin position="521"/>
        <end position="608"/>
    </location>
</feature>
<dbReference type="InterPro" id="IPR013087">
    <property type="entry name" value="Znf_C2H2_type"/>
</dbReference>
<keyword evidence="1" id="KW-0863">Zinc-finger</keyword>
<gene>
    <name evidence="5" type="ORF">DPMN_000553</name>
</gene>
<dbReference type="AlphaFoldDB" id="A0A9D4RQ13"/>
<reference evidence="5" key="2">
    <citation type="submission" date="2020-11" db="EMBL/GenBank/DDBJ databases">
        <authorList>
            <person name="McCartney M.A."/>
            <person name="Auch B."/>
            <person name="Kono T."/>
            <person name="Mallez S."/>
            <person name="Becker A."/>
            <person name="Gohl D.M."/>
            <person name="Silverstein K.A.T."/>
            <person name="Koren S."/>
            <person name="Bechman K.B."/>
            <person name="Herman A."/>
            <person name="Abrahante J.E."/>
            <person name="Garbe J."/>
        </authorList>
    </citation>
    <scope>NUCLEOTIDE SEQUENCE</scope>
    <source>
        <strain evidence="5">Duluth1</strain>
        <tissue evidence="5">Whole animal</tissue>
    </source>
</reference>
<reference evidence="5" key="1">
    <citation type="journal article" date="2019" name="bioRxiv">
        <title>The Genome of the Zebra Mussel, Dreissena polymorpha: A Resource for Invasive Species Research.</title>
        <authorList>
            <person name="McCartney M.A."/>
            <person name="Auch B."/>
            <person name="Kono T."/>
            <person name="Mallez S."/>
            <person name="Zhang Y."/>
            <person name="Obille A."/>
            <person name="Becker A."/>
            <person name="Abrahante J.E."/>
            <person name="Garbe J."/>
            <person name="Badalamenti J.P."/>
            <person name="Herman A."/>
            <person name="Mangelson H."/>
            <person name="Liachko I."/>
            <person name="Sullivan S."/>
            <person name="Sone E.D."/>
            <person name="Koren S."/>
            <person name="Silverstein K.A.T."/>
            <person name="Beckman K.B."/>
            <person name="Gohl D.M."/>
        </authorList>
    </citation>
    <scope>NUCLEOTIDE SEQUENCE</scope>
    <source>
        <strain evidence="5">Duluth1</strain>
        <tissue evidence="5">Whole animal</tissue>
    </source>
</reference>
<dbReference type="InterPro" id="IPR029681">
    <property type="entry name" value="CCDC157"/>
</dbReference>
<evidence type="ECO:0000313" key="5">
    <source>
        <dbReference type="EMBL" id="KAH3876704.1"/>
    </source>
</evidence>
<sequence>LVLLLHVMASYTEGLLRTLSKESEHTNIAGTSVGVVVRKYWSRLSQLQTVVKQAVQEKNAMSREVGDLENEVRRLDMELKQSYSSNRPKTGGLGGLIPPNRAEMISGLSIDPSKLKEFGLLGRDEYNKASQTNETAFTPCDACSIVQKSFRQSGETVVSICQQQQIPSCLQKFRPQVSHLDWLPSNDVSRWAAEQNKDLQRISKLTATIKPIKDELNECREKSEKLEKRVQNFDRDLKREKDDRSALQNGYEKKIKEIEMQHTKTLELEVQQRELLERHKQELERMLSQQKHELLEKQSLLRDMENIKSNLEQELTGSKVNHVEVQRLQREMTCLQGKLEEVACKMAESAKDLQKEQAKNKSVSKHTQSLQSKQESLMIRIEVLDEENKELKDKLAEMEDEKDTVDEKFEEFKRQITQKENTLKEKQSEIDHLLADKESLEQSIHTLEVTVSTLSDRLEEAKERERLIVEYPDINGPVNPDLSGTGDILLDMENQVKANNIRIQLLERQNDGLRNSISKLSGMQQQQQYMGDAGYGEHAAGNNGTGGSGQKWAVQRSNPKQLWDTSLAQRQRQHDNSDGGGDDDNYNHPEYSNMENMYNNSKDSEKPLHVPSGIHGNQGVWNQAYVKSNKTKVQSGVQNMEFDSGAIKHHTSPLKKDRPPFGHRPLTTESGKKSVSEFVVGRPISRPESTKMGQGQSSSSGVKSRPSSGKTYMTPVNATSIGAYLQMKKAGKLNLPEKNTGMPTPPAKLRVPSAPSEDEYVKQDNFSCHNCDKMYTKQRDLEIHMSYCTG</sequence>
<dbReference type="PANTHER" id="PTHR43696">
    <property type="entry name" value="COILED-COIL DOMAIN-CONTAINING PROTEIN 157"/>
    <property type="match status" value="1"/>
</dbReference>
<evidence type="ECO:0000256" key="1">
    <source>
        <dbReference type="PROSITE-ProRule" id="PRU00042"/>
    </source>
</evidence>
<evidence type="ECO:0000313" key="6">
    <source>
        <dbReference type="Proteomes" id="UP000828390"/>
    </source>
</evidence>
<feature type="compositionally biased region" description="Polar residues" evidence="3">
    <location>
        <begin position="555"/>
        <end position="570"/>
    </location>
</feature>
<accession>A0A9D4RQ13</accession>
<protein>
    <recommendedName>
        <fullName evidence="4">C2H2-type domain-containing protein</fullName>
    </recommendedName>
</protein>
<keyword evidence="6" id="KW-1185">Reference proteome</keyword>
<dbReference type="GO" id="GO:0008270">
    <property type="term" value="F:zinc ion binding"/>
    <property type="evidence" value="ECO:0007669"/>
    <property type="project" value="UniProtKB-KW"/>
</dbReference>
<feature type="coiled-coil region" evidence="2">
    <location>
        <begin position="44"/>
        <end position="78"/>
    </location>
</feature>
<feature type="compositionally biased region" description="Low complexity" evidence="3">
    <location>
        <begin position="690"/>
        <end position="710"/>
    </location>
</feature>